<dbReference type="SUPFAM" id="SSF46785">
    <property type="entry name" value="Winged helix' DNA-binding domain"/>
    <property type="match status" value="1"/>
</dbReference>
<keyword evidence="3" id="KW-0804">Transcription</keyword>
<evidence type="ECO:0000259" key="4">
    <source>
        <dbReference type="PROSITE" id="PS50949"/>
    </source>
</evidence>
<dbReference type="PANTHER" id="PTHR43537">
    <property type="entry name" value="TRANSCRIPTIONAL REGULATOR, GNTR FAMILY"/>
    <property type="match status" value="1"/>
</dbReference>
<keyword evidence="6" id="KW-1185">Reference proteome</keyword>
<dbReference type="Gene3D" id="1.10.10.10">
    <property type="entry name" value="Winged helix-like DNA-binding domain superfamily/Winged helix DNA-binding domain"/>
    <property type="match status" value="1"/>
</dbReference>
<dbReference type="PANTHER" id="PTHR43537:SF45">
    <property type="entry name" value="GNTR FAMILY REGULATORY PROTEIN"/>
    <property type="match status" value="1"/>
</dbReference>
<dbReference type="InterPro" id="IPR036390">
    <property type="entry name" value="WH_DNA-bd_sf"/>
</dbReference>
<dbReference type="SMART" id="SM00345">
    <property type="entry name" value="HTH_GNTR"/>
    <property type="match status" value="1"/>
</dbReference>
<dbReference type="PROSITE" id="PS50949">
    <property type="entry name" value="HTH_GNTR"/>
    <property type="match status" value="1"/>
</dbReference>
<dbReference type="InterPro" id="IPR036388">
    <property type="entry name" value="WH-like_DNA-bd_sf"/>
</dbReference>
<accession>A0AA43UC51</accession>
<proteinExistence type="predicted"/>
<dbReference type="Pfam" id="PF00392">
    <property type="entry name" value="GntR"/>
    <property type="match status" value="1"/>
</dbReference>
<sequence>MNRTREAYEYMKKKIEESEWLSGQPIKEQDISKELGMSRTPIRHAFVQLEEEGYIEHLNNKGVLVAPKKISKKDFQEAVEFFELMSLHYLQELERREIDYITSALQEALIKMQEEEKTGEAEAFLKAELQFWTDFLSYAGNDYNVRLMIQTLHTIFEQKGYIQDVINGSQKEKIKHLSQLLIYLTNNDYPYARRELRILFNQMIMNIFQGPAGHPF</sequence>
<protein>
    <submittedName>
        <fullName evidence="5">GntR family transcriptional regulator</fullName>
    </submittedName>
</protein>
<keyword evidence="2" id="KW-0238">DNA-binding</keyword>
<feature type="domain" description="HTH gntR-type" evidence="4">
    <location>
        <begin position="1"/>
        <end position="68"/>
    </location>
</feature>
<dbReference type="InterPro" id="IPR000524">
    <property type="entry name" value="Tscrpt_reg_HTH_GntR"/>
</dbReference>
<dbReference type="GO" id="GO:0003677">
    <property type="term" value="F:DNA binding"/>
    <property type="evidence" value="ECO:0007669"/>
    <property type="project" value="UniProtKB-KW"/>
</dbReference>
<dbReference type="AlphaFoldDB" id="A0AA43UC51"/>
<evidence type="ECO:0000256" key="3">
    <source>
        <dbReference type="ARBA" id="ARBA00023163"/>
    </source>
</evidence>
<comment type="caution">
    <text evidence="5">The sequence shown here is derived from an EMBL/GenBank/DDBJ whole genome shotgun (WGS) entry which is preliminary data.</text>
</comment>
<reference evidence="5" key="1">
    <citation type="submission" date="2023-07" db="EMBL/GenBank/DDBJ databases">
        <title>Between Cages and Wild: Unraveling the Impact of Captivity on Animal Microbiomes and Antimicrobial Resistance.</title>
        <authorList>
            <person name="Schmartz G.P."/>
            <person name="Rehner J."/>
            <person name="Schuff M.J."/>
            <person name="Becker S.L."/>
            <person name="Kravczyk M."/>
            <person name="Gurevich A."/>
            <person name="Francke R."/>
            <person name="Mueller R."/>
            <person name="Keller V."/>
            <person name="Keller A."/>
        </authorList>
    </citation>
    <scope>NUCLEOTIDE SEQUENCE</scope>
    <source>
        <strain evidence="5">S39M_St_73</strain>
    </source>
</reference>
<keyword evidence="1" id="KW-0805">Transcription regulation</keyword>
<dbReference type="EMBL" id="JAUNQW010000007">
    <property type="protein sequence ID" value="MDO5457243.1"/>
    <property type="molecule type" value="Genomic_DNA"/>
</dbReference>
<name>A0AA43UC51_9LACT</name>
<evidence type="ECO:0000313" key="5">
    <source>
        <dbReference type="EMBL" id="MDO5457243.1"/>
    </source>
</evidence>
<dbReference type="Proteomes" id="UP001171751">
    <property type="component" value="Unassembled WGS sequence"/>
</dbReference>
<dbReference type="CDD" id="cd07377">
    <property type="entry name" value="WHTH_GntR"/>
    <property type="match status" value="1"/>
</dbReference>
<evidence type="ECO:0000256" key="1">
    <source>
        <dbReference type="ARBA" id="ARBA00023015"/>
    </source>
</evidence>
<evidence type="ECO:0000313" key="6">
    <source>
        <dbReference type="Proteomes" id="UP001171751"/>
    </source>
</evidence>
<gene>
    <name evidence="5" type="ORF">Q4F26_02775</name>
</gene>
<organism evidence="5 6">
    <name type="scientific">Atopococcus tabaci</name>
    <dbReference type="NCBI Taxonomy" id="269774"/>
    <lineage>
        <taxon>Bacteria</taxon>
        <taxon>Bacillati</taxon>
        <taxon>Bacillota</taxon>
        <taxon>Bacilli</taxon>
        <taxon>Lactobacillales</taxon>
        <taxon>Carnobacteriaceae</taxon>
        <taxon>Atopococcus</taxon>
    </lineage>
</organism>
<evidence type="ECO:0000256" key="2">
    <source>
        <dbReference type="ARBA" id="ARBA00023125"/>
    </source>
</evidence>
<dbReference type="GO" id="GO:0003700">
    <property type="term" value="F:DNA-binding transcription factor activity"/>
    <property type="evidence" value="ECO:0007669"/>
    <property type="project" value="InterPro"/>
</dbReference>